<dbReference type="GO" id="GO:0016887">
    <property type="term" value="F:ATP hydrolysis activity"/>
    <property type="evidence" value="ECO:0007669"/>
    <property type="project" value="TreeGrafter"/>
</dbReference>
<dbReference type="AlphaFoldDB" id="A0A382NSB1"/>
<dbReference type="InterPro" id="IPR001482">
    <property type="entry name" value="T2SS/T4SS_dom"/>
</dbReference>
<proteinExistence type="predicted"/>
<evidence type="ECO:0000256" key="2">
    <source>
        <dbReference type="ARBA" id="ARBA00022840"/>
    </source>
</evidence>
<dbReference type="GO" id="GO:0005886">
    <property type="term" value="C:plasma membrane"/>
    <property type="evidence" value="ECO:0007669"/>
    <property type="project" value="TreeGrafter"/>
</dbReference>
<dbReference type="Gene3D" id="3.40.50.300">
    <property type="entry name" value="P-loop containing nucleotide triphosphate hydrolases"/>
    <property type="match status" value="1"/>
</dbReference>
<dbReference type="PANTHER" id="PTHR30258">
    <property type="entry name" value="TYPE II SECRETION SYSTEM PROTEIN GSPE-RELATED"/>
    <property type="match status" value="1"/>
</dbReference>
<dbReference type="PROSITE" id="PS00662">
    <property type="entry name" value="T2SP_E"/>
    <property type="match status" value="1"/>
</dbReference>
<dbReference type="SUPFAM" id="SSF52540">
    <property type="entry name" value="P-loop containing nucleoside triphosphate hydrolases"/>
    <property type="match status" value="1"/>
</dbReference>
<keyword evidence="2" id="KW-0067">ATP-binding</keyword>
<feature type="domain" description="Bacterial type II secretion system protein E" evidence="3">
    <location>
        <begin position="211"/>
        <end position="225"/>
    </location>
</feature>
<dbReference type="EMBL" id="UINC01102439">
    <property type="protein sequence ID" value="SVC64069.1"/>
    <property type="molecule type" value="Genomic_DNA"/>
</dbReference>
<dbReference type="PANTHER" id="PTHR30258:SF3">
    <property type="entry name" value="SLL1921 PROTEIN"/>
    <property type="match status" value="1"/>
</dbReference>
<dbReference type="Gene3D" id="3.30.450.90">
    <property type="match status" value="1"/>
</dbReference>
<evidence type="ECO:0000259" key="3">
    <source>
        <dbReference type="PROSITE" id="PS00662"/>
    </source>
</evidence>
<organism evidence="4">
    <name type="scientific">marine metagenome</name>
    <dbReference type="NCBI Taxonomy" id="408172"/>
    <lineage>
        <taxon>unclassified sequences</taxon>
        <taxon>metagenomes</taxon>
        <taxon>ecological metagenomes</taxon>
    </lineage>
</organism>
<feature type="non-terminal residue" evidence="4">
    <location>
        <position position="363"/>
    </location>
</feature>
<gene>
    <name evidence="4" type="ORF">METZ01_LOCUS316923</name>
</gene>
<evidence type="ECO:0000313" key="4">
    <source>
        <dbReference type="EMBL" id="SVC64069.1"/>
    </source>
</evidence>
<evidence type="ECO:0000256" key="1">
    <source>
        <dbReference type="ARBA" id="ARBA00022741"/>
    </source>
</evidence>
<keyword evidence="1" id="KW-0547">Nucleotide-binding</keyword>
<dbReference type="GO" id="GO:0005524">
    <property type="term" value="F:ATP binding"/>
    <property type="evidence" value="ECO:0007669"/>
    <property type="project" value="UniProtKB-KW"/>
</dbReference>
<dbReference type="InterPro" id="IPR027417">
    <property type="entry name" value="P-loop_NTPase"/>
</dbReference>
<dbReference type="Pfam" id="PF00437">
    <property type="entry name" value="T2SSE"/>
    <property type="match status" value="1"/>
</dbReference>
<dbReference type="CDD" id="cd01129">
    <property type="entry name" value="PulE-GspE-like"/>
    <property type="match status" value="1"/>
</dbReference>
<reference evidence="4" key="1">
    <citation type="submission" date="2018-05" db="EMBL/GenBank/DDBJ databases">
        <authorList>
            <person name="Lanie J.A."/>
            <person name="Ng W.-L."/>
            <person name="Kazmierczak K.M."/>
            <person name="Andrzejewski T.M."/>
            <person name="Davidsen T.M."/>
            <person name="Wayne K.J."/>
            <person name="Tettelin H."/>
            <person name="Glass J.I."/>
            <person name="Rusch D."/>
            <person name="Podicherti R."/>
            <person name="Tsui H.-C.T."/>
            <person name="Winkler M.E."/>
        </authorList>
    </citation>
    <scope>NUCLEOTIDE SEQUENCE</scope>
</reference>
<protein>
    <recommendedName>
        <fullName evidence="3">Bacterial type II secretion system protein E domain-containing protein</fullName>
    </recommendedName>
</protein>
<feature type="non-terminal residue" evidence="4">
    <location>
        <position position="1"/>
    </location>
</feature>
<sequence length="363" mass="40182">DLLQDPTVVNAVDQMIIDAVRAGASDIHIEPFPGEVKVRYRVDGVLEEQAPPPPQLQWAITGVVKIMADLDVAERRIPQDGKIAKEILSLDNRQIDLRVSTVPTIHGESVVLRILDRQSISFGLKELGMMDDNLEQFHAMIRNPHGIILATGPTGSGKTTTLYACLREINTPEVKIITVEDPVEYELEGINQMQVNPAIDVTFASGLRHILRQDPDKVLIGEIRDYETAEMAIHTSLTGHLVFSSLHTNDAPSAVTRLIDMKVEPYLIASTLEGVVAQRLARRVCSYCNEMYHPSAETAQEMTGDPNAEISPDLMIPRAVGCKECNGRGYKGRIGLFEVFMMNEEIRDLALEHASSSQLRRAA</sequence>
<accession>A0A382NSB1</accession>
<name>A0A382NSB1_9ZZZZ</name>